<dbReference type="InterPro" id="IPR009956">
    <property type="entry name" value="Post-segregation_anti-tox_CcdA"/>
</dbReference>
<evidence type="ECO:0000256" key="1">
    <source>
        <dbReference type="ARBA" id="ARBA00022649"/>
    </source>
</evidence>
<dbReference type="GO" id="GO:0006355">
    <property type="term" value="P:regulation of DNA-templated transcription"/>
    <property type="evidence" value="ECO:0007669"/>
    <property type="project" value="InterPro"/>
</dbReference>
<dbReference type="Pfam" id="PF07362">
    <property type="entry name" value="CcdA"/>
    <property type="match status" value="1"/>
</dbReference>
<dbReference type="InterPro" id="IPR010985">
    <property type="entry name" value="Ribbon_hlx_hlx"/>
</dbReference>
<dbReference type="AlphaFoldDB" id="A0A7J3ZJW2"/>
<dbReference type="EMBL" id="DRZC01000034">
    <property type="protein sequence ID" value="HHQ80401.1"/>
    <property type="molecule type" value="Genomic_DNA"/>
</dbReference>
<dbReference type="InterPro" id="IPR013321">
    <property type="entry name" value="Arc_rbn_hlx_hlx"/>
</dbReference>
<name>A0A7J3ZJW2_9CREN</name>
<dbReference type="SUPFAM" id="SSF47598">
    <property type="entry name" value="Ribbon-helix-helix"/>
    <property type="match status" value="1"/>
</dbReference>
<dbReference type="Gene3D" id="1.10.1220.10">
    <property type="entry name" value="Met repressor-like"/>
    <property type="match status" value="1"/>
</dbReference>
<comment type="caution">
    <text evidence="2">The sequence shown here is derived from an EMBL/GenBank/DDBJ whole genome shotgun (WGS) entry which is preliminary data.</text>
</comment>
<keyword evidence="1" id="KW-1277">Toxin-antitoxin system</keyword>
<proteinExistence type="predicted"/>
<accession>A0A7J3ZJW2</accession>
<reference evidence="2" key="1">
    <citation type="journal article" date="2020" name="mSystems">
        <title>Genome- and Community-Level Interaction Insights into Carbon Utilization and Element Cycling Functions of Hydrothermarchaeota in Hydrothermal Sediment.</title>
        <authorList>
            <person name="Zhou Z."/>
            <person name="Liu Y."/>
            <person name="Xu W."/>
            <person name="Pan J."/>
            <person name="Luo Z.H."/>
            <person name="Li M."/>
        </authorList>
    </citation>
    <scope>NUCLEOTIDE SEQUENCE [LARGE SCALE GENOMIC DNA]</scope>
    <source>
        <strain evidence="2">SpSt-1116</strain>
    </source>
</reference>
<sequence length="145" mass="15934">MGKKRFGVSVSSSLYALLEDAARHYGVTLSQIVEEALGEYLSRLAHGREEHWCKAVLVAIAKGREEHDLIERAVGEHGAAARSMLHSHVGELCVFFAYLEESSSSINSLLSTLKRGRIQHVFAPIEHQAGGREALRRGPLSSRVS</sequence>
<evidence type="ECO:0000313" key="2">
    <source>
        <dbReference type="EMBL" id="HHQ80401.1"/>
    </source>
</evidence>
<organism evidence="2">
    <name type="scientific">Fervidicoccus fontis</name>
    <dbReference type="NCBI Taxonomy" id="683846"/>
    <lineage>
        <taxon>Archaea</taxon>
        <taxon>Thermoproteota</taxon>
        <taxon>Thermoprotei</taxon>
        <taxon>Fervidicoccales</taxon>
        <taxon>Fervidicoccaceae</taxon>
        <taxon>Fervidicoccus</taxon>
    </lineage>
</organism>
<gene>
    <name evidence="2" type="ORF">ENM78_02920</name>
</gene>
<protein>
    <submittedName>
        <fullName evidence="2">Ribbon-helix-helix domain-containing protein</fullName>
    </submittedName>
</protein>